<gene>
    <name evidence="2" type="ORF">B0H67DRAFT_568182</name>
</gene>
<proteinExistence type="predicted"/>
<dbReference type="AlphaFoldDB" id="A0AA40AYV8"/>
<keyword evidence="1" id="KW-0472">Membrane</keyword>
<feature type="transmembrane region" description="Helical" evidence="1">
    <location>
        <begin position="36"/>
        <end position="60"/>
    </location>
</feature>
<reference evidence="2" key="1">
    <citation type="submission" date="2023-06" db="EMBL/GenBank/DDBJ databases">
        <title>Genome-scale phylogeny and comparative genomics of the fungal order Sordariales.</title>
        <authorList>
            <consortium name="Lawrence Berkeley National Laboratory"/>
            <person name="Hensen N."/>
            <person name="Bonometti L."/>
            <person name="Westerberg I."/>
            <person name="Brannstrom I.O."/>
            <person name="Guillou S."/>
            <person name="Cros-Aarteil S."/>
            <person name="Calhoun S."/>
            <person name="Haridas S."/>
            <person name="Kuo A."/>
            <person name="Mondo S."/>
            <person name="Pangilinan J."/>
            <person name="Riley R."/>
            <person name="Labutti K."/>
            <person name="Andreopoulos B."/>
            <person name="Lipzen A."/>
            <person name="Chen C."/>
            <person name="Yanf M."/>
            <person name="Daum C."/>
            <person name="Ng V."/>
            <person name="Clum A."/>
            <person name="Steindorff A."/>
            <person name="Ohm R."/>
            <person name="Martin F."/>
            <person name="Silar P."/>
            <person name="Natvig D."/>
            <person name="Lalanne C."/>
            <person name="Gautier V."/>
            <person name="Ament-Velasquez S.L."/>
            <person name="Kruys A."/>
            <person name="Hutchinson M.I."/>
            <person name="Powell A.J."/>
            <person name="Barry K."/>
            <person name="Miller A.N."/>
            <person name="Grigoriev I.V."/>
            <person name="Debuchy R."/>
            <person name="Gladieux P."/>
            <person name="Thoren M.H."/>
            <person name="Johannesson H."/>
        </authorList>
    </citation>
    <scope>NUCLEOTIDE SEQUENCE</scope>
    <source>
        <strain evidence="2">SMH4607-1</strain>
    </source>
</reference>
<evidence type="ECO:0000313" key="2">
    <source>
        <dbReference type="EMBL" id="KAK0724542.1"/>
    </source>
</evidence>
<sequence>MGLKECVNLDVVAVSDLIQNNAGARRRRMTPGQVRWALAARCVVFSYACATPVLLIFGPWGMTSKAQSYRHYTAEVTAIVLASVIALLTAFLISDGAARLRALDVRGDGEDAERWKMEGLPRATRPVR</sequence>
<accession>A0AA40AYV8</accession>
<keyword evidence="1" id="KW-1133">Transmembrane helix</keyword>
<comment type="caution">
    <text evidence="2">The sequence shown here is derived from an EMBL/GenBank/DDBJ whole genome shotgun (WGS) entry which is preliminary data.</text>
</comment>
<keyword evidence="1" id="KW-0812">Transmembrane</keyword>
<dbReference type="EMBL" id="JAUKUA010000002">
    <property type="protein sequence ID" value="KAK0724542.1"/>
    <property type="molecule type" value="Genomic_DNA"/>
</dbReference>
<name>A0AA40AYV8_9PEZI</name>
<feature type="transmembrane region" description="Helical" evidence="1">
    <location>
        <begin position="72"/>
        <end position="93"/>
    </location>
</feature>
<keyword evidence="3" id="KW-1185">Reference proteome</keyword>
<dbReference type="Proteomes" id="UP001172102">
    <property type="component" value="Unassembled WGS sequence"/>
</dbReference>
<protein>
    <submittedName>
        <fullName evidence="2">Uncharacterized protein</fullName>
    </submittedName>
</protein>
<evidence type="ECO:0000256" key="1">
    <source>
        <dbReference type="SAM" id="Phobius"/>
    </source>
</evidence>
<evidence type="ECO:0000313" key="3">
    <source>
        <dbReference type="Proteomes" id="UP001172102"/>
    </source>
</evidence>
<organism evidence="2 3">
    <name type="scientific">Lasiosphaeris hirsuta</name>
    <dbReference type="NCBI Taxonomy" id="260670"/>
    <lineage>
        <taxon>Eukaryota</taxon>
        <taxon>Fungi</taxon>
        <taxon>Dikarya</taxon>
        <taxon>Ascomycota</taxon>
        <taxon>Pezizomycotina</taxon>
        <taxon>Sordariomycetes</taxon>
        <taxon>Sordariomycetidae</taxon>
        <taxon>Sordariales</taxon>
        <taxon>Lasiosphaeriaceae</taxon>
        <taxon>Lasiosphaeris</taxon>
    </lineage>
</organism>